<dbReference type="InterPro" id="IPR015914">
    <property type="entry name" value="PAPs_N"/>
</dbReference>
<dbReference type="InterPro" id="IPR008963">
    <property type="entry name" value="Purple_acid_Pase-like_N"/>
</dbReference>
<feature type="chain" id="PRO_5043618789" evidence="3">
    <location>
        <begin position="41"/>
        <end position="497"/>
    </location>
</feature>
<dbReference type="PANTHER" id="PTHR45867">
    <property type="entry name" value="PURPLE ACID PHOSPHATASE"/>
    <property type="match status" value="1"/>
</dbReference>
<name>A0AAV5G3G5_CORAM</name>
<evidence type="ECO:0000259" key="4">
    <source>
        <dbReference type="Pfam" id="PF00149"/>
    </source>
</evidence>
<evidence type="ECO:0000313" key="7">
    <source>
        <dbReference type="Proteomes" id="UP001054925"/>
    </source>
</evidence>
<feature type="signal peptide" evidence="3">
    <location>
        <begin position="1"/>
        <end position="40"/>
    </location>
</feature>
<dbReference type="EMBL" id="BQKK01000005">
    <property type="protein sequence ID" value="GJN43559.1"/>
    <property type="molecule type" value="Genomic_DNA"/>
</dbReference>
<proteinExistence type="predicted"/>
<organism evidence="6 7">
    <name type="scientific">Corynebacterium ammoniagenes</name>
    <name type="common">Brevibacterium ammoniagenes</name>
    <dbReference type="NCBI Taxonomy" id="1697"/>
    <lineage>
        <taxon>Bacteria</taxon>
        <taxon>Bacillati</taxon>
        <taxon>Actinomycetota</taxon>
        <taxon>Actinomycetes</taxon>
        <taxon>Mycobacteriales</taxon>
        <taxon>Corynebacteriaceae</taxon>
        <taxon>Corynebacterium</taxon>
    </lineage>
</organism>
<protein>
    <submittedName>
        <fullName evidence="6">Phosphohydrolase</fullName>
    </submittedName>
</protein>
<dbReference type="GO" id="GO:0046872">
    <property type="term" value="F:metal ion binding"/>
    <property type="evidence" value="ECO:0007669"/>
    <property type="project" value="InterPro"/>
</dbReference>
<evidence type="ECO:0000256" key="3">
    <source>
        <dbReference type="SAM" id="SignalP"/>
    </source>
</evidence>
<reference evidence="6" key="1">
    <citation type="submission" date="2021-12" db="EMBL/GenBank/DDBJ databases">
        <title>Draft genome sequence of Corynebacterium ammoniagenes strain T-723.</title>
        <authorList>
            <person name="Matsuzawa M."/>
            <person name="Hiratani M."/>
            <person name="Abe I."/>
            <person name="Tsuji Y."/>
            <person name="Nakamura J."/>
        </authorList>
    </citation>
    <scope>NUCLEOTIDE SEQUENCE</scope>
    <source>
        <strain evidence="6">T-723</strain>
    </source>
</reference>
<keyword evidence="1 3" id="KW-0732">Signal</keyword>
<dbReference type="Pfam" id="PF00149">
    <property type="entry name" value="Metallophos"/>
    <property type="match status" value="1"/>
</dbReference>
<gene>
    <name evidence="6" type="ORF">CAT723_20380</name>
</gene>
<dbReference type="InterPro" id="IPR029052">
    <property type="entry name" value="Metallo-depent_PP-like"/>
</dbReference>
<evidence type="ECO:0000256" key="1">
    <source>
        <dbReference type="ARBA" id="ARBA00022729"/>
    </source>
</evidence>
<dbReference type="SUPFAM" id="SSF56300">
    <property type="entry name" value="Metallo-dependent phosphatases"/>
    <property type="match status" value="1"/>
</dbReference>
<sequence length="497" mass="54208">MTFRSPGPRRAQNSYRATLATVITASLSAGLLSAPATATAQTMSSSAAQTDAVDSIILGVGATESEVMLTWMSSLAIRDEYAVIAPTAEMNGEEFPESAQIIPAQQELTRVARYANDVKITGLDPATDYTYKVGSDSHGWSTNSTFTTGHTGDEWNFLFYGDPQLGSGELDADTAGWHNTVARSTAQFPDSSFLLSAGDQVDSVLQKEHRAFKSAPQLRSYPVAVNNGNHDVLDFQLYRQNYSWPNVANEHTERNYFFEHNNALVISLDGNQSLPSHIDKHAAYVKDVVAKHGGDKDWIITTFHQPPFSQAYHMDDLGAQKFRESLTPALSEAGVDVVLNGHDHIYTRTHLMKGNAPVVPAGLPAQGDILYPEDDEVLYLTGNSSSGSKFYPFWKNGTEYDNLTVEESREQDLMQDWTAMWNQDYTPNYSNIQLSDQELTVTTYNAEDGTVVDEVTLSKQEDPTGPHETPADSLDDAPSSLSSTSSALATGGFGSSG</sequence>
<accession>A0AAV5G3G5</accession>
<feature type="domain" description="Purple acid phosphatase N-terminal" evidence="5">
    <location>
        <begin position="54"/>
        <end position="148"/>
    </location>
</feature>
<dbReference type="SUPFAM" id="SSF49363">
    <property type="entry name" value="Purple acid phosphatase, N-terminal domain"/>
    <property type="match status" value="1"/>
</dbReference>
<dbReference type="InterPro" id="IPR004843">
    <property type="entry name" value="Calcineurin-like_PHP"/>
</dbReference>
<dbReference type="RefSeq" id="WP_003847295.1">
    <property type="nucleotide sequence ID" value="NZ_BQKK01000005.1"/>
</dbReference>
<evidence type="ECO:0000313" key="6">
    <source>
        <dbReference type="EMBL" id="GJN43559.1"/>
    </source>
</evidence>
<dbReference type="AlphaFoldDB" id="A0AAV5G3G5"/>
<evidence type="ECO:0000259" key="5">
    <source>
        <dbReference type="Pfam" id="PF16656"/>
    </source>
</evidence>
<comment type="caution">
    <text evidence="6">The sequence shown here is derived from an EMBL/GenBank/DDBJ whole genome shotgun (WGS) entry which is preliminary data.</text>
</comment>
<feature type="domain" description="Calcineurin-like phosphoesterase" evidence="4">
    <location>
        <begin position="158"/>
        <end position="346"/>
    </location>
</feature>
<feature type="compositionally biased region" description="Low complexity" evidence="2">
    <location>
        <begin position="476"/>
        <end position="490"/>
    </location>
</feature>
<feature type="region of interest" description="Disordered" evidence="2">
    <location>
        <begin position="456"/>
        <end position="497"/>
    </location>
</feature>
<dbReference type="GO" id="GO:0003993">
    <property type="term" value="F:acid phosphatase activity"/>
    <property type="evidence" value="ECO:0007669"/>
    <property type="project" value="InterPro"/>
</dbReference>
<dbReference type="Pfam" id="PF16656">
    <property type="entry name" value="Pur_ac_phosph_N"/>
    <property type="match status" value="1"/>
</dbReference>
<evidence type="ECO:0000256" key="2">
    <source>
        <dbReference type="SAM" id="MobiDB-lite"/>
    </source>
</evidence>
<dbReference type="PANTHER" id="PTHR45867:SF3">
    <property type="entry name" value="ACID PHOSPHATASE TYPE 7"/>
    <property type="match status" value="1"/>
</dbReference>
<dbReference type="Gene3D" id="2.60.40.380">
    <property type="entry name" value="Purple acid phosphatase-like, N-terminal"/>
    <property type="match status" value="1"/>
</dbReference>
<dbReference type="Gene3D" id="3.60.21.10">
    <property type="match status" value="1"/>
</dbReference>
<dbReference type="Proteomes" id="UP001054925">
    <property type="component" value="Unassembled WGS sequence"/>
</dbReference>